<reference evidence="2" key="1">
    <citation type="journal article" date="2016" name="Front. Microbiol.">
        <title>Genome Sequence of the Piezophilic, Mesophilic Sulfate-Reducing Bacterium Desulfovibrio indicus J2T.</title>
        <authorList>
            <person name="Cao J."/>
            <person name="Maignien L."/>
            <person name="Shao Z."/>
            <person name="Alain K."/>
            <person name="Jebbar M."/>
        </authorList>
    </citation>
    <scope>NUCLEOTIDE SEQUENCE</scope>
    <source>
        <strain evidence="2">DSM 16372</strain>
    </source>
</reference>
<sequence length="52" mass="5071">MTTPTTVAGLAGHRSARPALDGAEGCGGARVIDLAICLILAVTVVGLLLAAL</sequence>
<dbReference type="RefSeq" id="WP_156453991.1">
    <property type="nucleotide sequence ID" value="NZ_BPQO01000015.1"/>
</dbReference>
<evidence type="ECO:0000256" key="1">
    <source>
        <dbReference type="SAM" id="Phobius"/>
    </source>
</evidence>
<dbReference type="EMBL" id="BPQO01000015">
    <property type="protein sequence ID" value="GJD90010.1"/>
    <property type="molecule type" value="Genomic_DNA"/>
</dbReference>
<gene>
    <name evidence="2" type="ORF">BHAOGJBA_3544</name>
</gene>
<feature type="transmembrane region" description="Helical" evidence="1">
    <location>
        <begin position="31"/>
        <end position="51"/>
    </location>
</feature>
<accession>A0AAV4ZPQ4</accession>
<protein>
    <submittedName>
        <fullName evidence="2">Uncharacterized protein</fullName>
    </submittedName>
</protein>
<dbReference type="Proteomes" id="UP001055247">
    <property type="component" value="Unassembled WGS sequence"/>
</dbReference>
<keyword evidence="1" id="KW-1133">Transmembrane helix</keyword>
<evidence type="ECO:0000313" key="2">
    <source>
        <dbReference type="EMBL" id="GJD90010.1"/>
    </source>
</evidence>
<evidence type="ECO:0000313" key="3">
    <source>
        <dbReference type="Proteomes" id="UP001055247"/>
    </source>
</evidence>
<proteinExistence type="predicted"/>
<name>A0AAV4ZPQ4_9HYPH</name>
<keyword evidence="3" id="KW-1185">Reference proteome</keyword>
<keyword evidence="1" id="KW-0812">Transmembrane</keyword>
<keyword evidence="1" id="KW-0472">Membrane</keyword>
<reference evidence="2" key="2">
    <citation type="submission" date="2021-08" db="EMBL/GenBank/DDBJ databases">
        <authorList>
            <person name="Tani A."/>
            <person name="Ola A."/>
            <person name="Ogura Y."/>
            <person name="Katsura K."/>
            <person name="Hayashi T."/>
        </authorList>
    </citation>
    <scope>NUCLEOTIDE SEQUENCE</scope>
    <source>
        <strain evidence="2">DSM 16372</strain>
    </source>
</reference>
<dbReference type="AlphaFoldDB" id="A0AAV4ZPQ4"/>
<comment type="caution">
    <text evidence="2">The sequence shown here is derived from an EMBL/GenBank/DDBJ whole genome shotgun (WGS) entry which is preliminary data.</text>
</comment>
<organism evidence="2 3">
    <name type="scientific">Methylobacterium hispanicum</name>
    <dbReference type="NCBI Taxonomy" id="270350"/>
    <lineage>
        <taxon>Bacteria</taxon>
        <taxon>Pseudomonadati</taxon>
        <taxon>Pseudomonadota</taxon>
        <taxon>Alphaproteobacteria</taxon>
        <taxon>Hyphomicrobiales</taxon>
        <taxon>Methylobacteriaceae</taxon>
        <taxon>Methylobacterium</taxon>
    </lineage>
</organism>